<dbReference type="KEGG" id="ptm:GSPATT00034689001"/>
<dbReference type="Proteomes" id="UP000000600">
    <property type="component" value="Unassembled WGS sequence"/>
</dbReference>
<dbReference type="EMBL" id="CT868037">
    <property type="protein sequence ID" value="CAK65211.1"/>
    <property type="molecule type" value="Genomic_DNA"/>
</dbReference>
<evidence type="ECO:0000313" key="1">
    <source>
        <dbReference type="EMBL" id="CAK65211.1"/>
    </source>
</evidence>
<dbReference type="RefSeq" id="XP_001432608.1">
    <property type="nucleotide sequence ID" value="XM_001432571.1"/>
</dbReference>
<keyword evidence="2" id="KW-1185">Reference proteome</keyword>
<name>A0C344_PARTE</name>
<proteinExistence type="predicted"/>
<protein>
    <submittedName>
        <fullName evidence="1">Uncharacterized protein</fullName>
    </submittedName>
</protein>
<evidence type="ECO:0000313" key="2">
    <source>
        <dbReference type="Proteomes" id="UP000000600"/>
    </source>
</evidence>
<reference evidence="1 2" key="1">
    <citation type="journal article" date="2006" name="Nature">
        <title>Global trends of whole-genome duplications revealed by the ciliate Paramecium tetraurelia.</title>
        <authorList>
            <consortium name="Genoscope"/>
            <person name="Aury J.-M."/>
            <person name="Jaillon O."/>
            <person name="Duret L."/>
            <person name="Noel B."/>
            <person name="Jubin C."/>
            <person name="Porcel B.M."/>
            <person name="Segurens B."/>
            <person name="Daubin V."/>
            <person name="Anthouard V."/>
            <person name="Aiach N."/>
            <person name="Arnaiz O."/>
            <person name="Billaut A."/>
            <person name="Beisson J."/>
            <person name="Blanc I."/>
            <person name="Bouhouche K."/>
            <person name="Camara F."/>
            <person name="Duharcourt S."/>
            <person name="Guigo R."/>
            <person name="Gogendeau D."/>
            <person name="Katinka M."/>
            <person name="Keller A.-M."/>
            <person name="Kissmehl R."/>
            <person name="Klotz C."/>
            <person name="Koll F."/>
            <person name="Le Moue A."/>
            <person name="Lepere C."/>
            <person name="Malinsky S."/>
            <person name="Nowacki M."/>
            <person name="Nowak J.K."/>
            <person name="Plattner H."/>
            <person name="Poulain J."/>
            <person name="Ruiz F."/>
            <person name="Serrano V."/>
            <person name="Zagulski M."/>
            <person name="Dessen P."/>
            <person name="Betermier M."/>
            <person name="Weissenbach J."/>
            <person name="Scarpelli C."/>
            <person name="Schachter V."/>
            <person name="Sperling L."/>
            <person name="Meyer E."/>
            <person name="Cohen J."/>
            <person name="Wincker P."/>
        </authorList>
    </citation>
    <scope>NUCLEOTIDE SEQUENCE [LARGE SCALE GENOMIC DNA]</scope>
    <source>
        <strain evidence="1 2">Stock d4-2</strain>
    </source>
</reference>
<dbReference type="AlphaFoldDB" id="A0C344"/>
<gene>
    <name evidence="1" type="ORF">GSPATT00034689001</name>
</gene>
<sequence length="141" mass="16611">MLITSYLLMNLIHKTKTAQLDLIKFQLYRHLHFVQFQKDQIELQICPKKLQVQLKNLEKSLIASAFDSPHCFYSLNALIQKQGGLFLLLPIFENNLNYNGIMNKNLLYFPTSFREFEFWQLKPCKIRETMSEINIVNAIGI</sequence>
<dbReference type="HOGENOM" id="CLU_1829079_0_0_1"/>
<dbReference type="GeneID" id="5018393"/>
<organism evidence="1 2">
    <name type="scientific">Paramecium tetraurelia</name>
    <dbReference type="NCBI Taxonomy" id="5888"/>
    <lineage>
        <taxon>Eukaryota</taxon>
        <taxon>Sar</taxon>
        <taxon>Alveolata</taxon>
        <taxon>Ciliophora</taxon>
        <taxon>Intramacronucleata</taxon>
        <taxon>Oligohymenophorea</taxon>
        <taxon>Peniculida</taxon>
        <taxon>Parameciidae</taxon>
        <taxon>Paramecium</taxon>
    </lineage>
</organism>
<accession>A0C344</accession>
<dbReference type="InParanoid" id="A0C344"/>